<sequence length="541" mass="61636">MLAEVAEFLDSITTLVTGDEIKIDIDDREEAGYLIDSAVYRLDESFGPLLTALRRERNSVVSAACLPTNILIKILLYNGAWDVFLATQVCHTWRRAALSHPPLWSRINMKSKNYSSGLARIQLEHSGSHPLDITFSLIDQGGQIVNQNLPAQPLALIEKASSIANLSTRTIPAMWTNDLPLLNSLHLVVDPSTTTSNYILAPSNLRHYSVDFQQQKLSFPRTIFANLKTLHLRMIPEPASKVLAIVFSSNDLRELVLDTCKNREDLAIGQIDSTVRFPSLELLYLKEVAPPFLSCFLRSEVISETTNLRIEPRQPTPFQRPTPASSVWIDLDRNYVLFEHGAGAGVTYVKLSDVYALGPLYNVSSLVIFQHVTTLQWMGAHIKNPPFRWLPSLISLTFECYPSDQHIQQQYLRDVAGSHLVSLCTHLKYLGILIYEPTENTYSNPEDRPEVEFPRFLRRWRDVHGEVFSEVEIYDKYRPGRWAQMLGTFQDLTGRFEIKNHPFMDSARFPRFPDTRRFAVEEEGESRPAAKMKFKPTIWSA</sequence>
<proteinExistence type="predicted"/>
<dbReference type="Pfam" id="PF12937">
    <property type="entry name" value="F-box-like"/>
    <property type="match status" value="1"/>
</dbReference>
<protein>
    <recommendedName>
        <fullName evidence="1">F-box domain-containing protein</fullName>
    </recommendedName>
</protein>
<dbReference type="PROSITE" id="PS50181">
    <property type="entry name" value="FBOX"/>
    <property type="match status" value="1"/>
</dbReference>
<dbReference type="AlphaFoldDB" id="A0A0C3AJW0"/>
<dbReference type="EMBL" id="KN824442">
    <property type="protein sequence ID" value="KIM20359.1"/>
    <property type="molecule type" value="Genomic_DNA"/>
</dbReference>
<reference evidence="2 3" key="1">
    <citation type="submission" date="2014-04" db="EMBL/GenBank/DDBJ databases">
        <authorList>
            <consortium name="DOE Joint Genome Institute"/>
            <person name="Kuo A."/>
            <person name="Zuccaro A."/>
            <person name="Kohler A."/>
            <person name="Nagy L.G."/>
            <person name="Floudas D."/>
            <person name="Copeland A."/>
            <person name="Barry K.W."/>
            <person name="Cichocki N."/>
            <person name="Veneault-Fourrey C."/>
            <person name="LaButti K."/>
            <person name="Lindquist E.A."/>
            <person name="Lipzen A."/>
            <person name="Lundell T."/>
            <person name="Morin E."/>
            <person name="Murat C."/>
            <person name="Sun H."/>
            <person name="Tunlid A."/>
            <person name="Henrissat B."/>
            <person name="Grigoriev I.V."/>
            <person name="Hibbett D.S."/>
            <person name="Martin F."/>
            <person name="Nordberg H.P."/>
            <person name="Cantor M.N."/>
            <person name="Hua S.X."/>
        </authorList>
    </citation>
    <scope>NUCLEOTIDE SEQUENCE [LARGE SCALE GENOMIC DNA]</scope>
    <source>
        <strain evidence="2 3">MAFF 305830</strain>
    </source>
</reference>
<dbReference type="Proteomes" id="UP000054097">
    <property type="component" value="Unassembled WGS sequence"/>
</dbReference>
<gene>
    <name evidence="2" type="ORF">M408DRAFT_30428</name>
</gene>
<dbReference type="OrthoDB" id="2884925at2759"/>
<reference evidence="3" key="2">
    <citation type="submission" date="2015-01" db="EMBL/GenBank/DDBJ databases">
        <title>Evolutionary Origins and Diversification of the Mycorrhizal Mutualists.</title>
        <authorList>
            <consortium name="DOE Joint Genome Institute"/>
            <consortium name="Mycorrhizal Genomics Consortium"/>
            <person name="Kohler A."/>
            <person name="Kuo A."/>
            <person name="Nagy L.G."/>
            <person name="Floudas D."/>
            <person name="Copeland A."/>
            <person name="Barry K.W."/>
            <person name="Cichocki N."/>
            <person name="Veneault-Fourrey C."/>
            <person name="LaButti K."/>
            <person name="Lindquist E.A."/>
            <person name="Lipzen A."/>
            <person name="Lundell T."/>
            <person name="Morin E."/>
            <person name="Murat C."/>
            <person name="Riley R."/>
            <person name="Ohm R."/>
            <person name="Sun H."/>
            <person name="Tunlid A."/>
            <person name="Henrissat B."/>
            <person name="Grigoriev I.V."/>
            <person name="Hibbett D.S."/>
            <person name="Martin F."/>
        </authorList>
    </citation>
    <scope>NUCLEOTIDE SEQUENCE [LARGE SCALE GENOMIC DNA]</scope>
    <source>
        <strain evidence="3">MAFF 305830</strain>
    </source>
</reference>
<dbReference type="InterPro" id="IPR036047">
    <property type="entry name" value="F-box-like_dom_sf"/>
</dbReference>
<dbReference type="SUPFAM" id="SSF81383">
    <property type="entry name" value="F-box domain"/>
    <property type="match status" value="1"/>
</dbReference>
<keyword evidence="3" id="KW-1185">Reference proteome</keyword>
<dbReference type="InterPro" id="IPR001810">
    <property type="entry name" value="F-box_dom"/>
</dbReference>
<dbReference type="SMART" id="SM00256">
    <property type="entry name" value="FBOX"/>
    <property type="match status" value="1"/>
</dbReference>
<dbReference type="HOGENOM" id="CLU_510084_0_0_1"/>
<feature type="domain" description="F-box" evidence="1">
    <location>
        <begin position="60"/>
        <end position="107"/>
    </location>
</feature>
<evidence type="ECO:0000313" key="3">
    <source>
        <dbReference type="Proteomes" id="UP000054097"/>
    </source>
</evidence>
<evidence type="ECO:0000313" key="2">
    <source>
        <dbReference type="EMBL" id="KIM20359.1"/>
    </source>
</evidence>
<dbReference type="Gene3D" id="1.20.1280.50">
    <property type="match status" value="1"/>
</dbReference>
<accession>A0A0C3AJW0</accession>
<evidence type="ECO:0000259" key="1">
    <source>
        <dbReference type="PROSITE" id="PS50181"/>
    </source>
</evidence>
<name>A0A0C3AJW0_SERVB</name>
<organism evidence="2 3">
    <name type="scientific">Serendipita vermifera MAFF 305830</name>
    <dbReference type="NCBI Taxonomy" id="933852"/>
    <lineage>
        <taxon>Eukaryota</taxon>
        <taxon>Fungi</taxon>
        <taxon>Dikarya</taxon>
        <taxon>Basidiomycota</taxon>
        <taxon>Agaricomycotina</taxon>
        <taxon>Agaricomycetes</taxon>
        <taxon>Sebacinales</taxon>
        <taxon>Serendipitaceae</taxon>
        <taxon>Serendipita</taxon>
    </lineage>
</organism>